<protein>
    <submittedName>
        <fullName evidence="2">Uncharacterized protein</fullName>
    </submittedName>
</protein>
<evidence type="ECO:0000256" key="1">
    <source>
        <dbReference type="SAM" id="SignalP"/>
    </source>
</evidence>
<gene>
    <name evidence="2" type="ORF">PENTCL1PPCAC_268</name>
</gene>
<evidence type="ECO:0000313" key="3">
    <source>
        <dbReference type="Proteomes" id="UP001432027"/>
    </source>
</evidence>
<comment type="caution">
    <text evidence="2">The sequence shown here is derived from an EMBL/GenBank/DDBJ whole genome shotgun (WGS) entry which is preliminary data.</text>
</comment>
<feature type="signal peptide" evidence="1">
    <location>
        <begin position="1"/>
        <end position="18"/>
    </location>
</feature>
<dbReference type="Proteomes" id="UP001432027">
    <property type="component" value="Unassembled WGS sequence"/>
</dbReference>
<dbReference type="AlphaFoldDB" id="A0AAV5S6N5"/>
<keyword evidence="1" id="KW-0732">Signal</keyword>
<accession>A0AAV5S6N5</accession>
<evidence type="ECO:0000313" key="2">
    <source>
        <dbReference type="EMBL" id="GMS78093.1"/>
    </source>
</evidence>
<dbReference type="EMBL" id="BTSX01000001">
    <property type="protein sequence ID" value="GMS78093.1"/>
    <property type="molecule type" value="Genomic_DNA"/>
</dbReference>
<proteinExistence type="predicted"/>
<reference evidence="2" key="1">
    <citation type="submission" date="2023-10" db="EMBL/GenBank/DDBJ databases">
        <title>Genome assembly of Pristionchus species.</title>
        <authorList>
            <person name="Yoshida K."/>
            <person name="Sommer R.J."/>
        </authorList>
    </citation>
    <scope>NUCLEOTIDE SEQUENCE</scope>
    <source>
        <strain evidence="2">RS0144</strain>
    </source>
</reference>
<keyword evidence="3" id="KW-1185">Reference proteome</keyword>
<feature type="non-terminal residue" evidence="2">
    <location>
        <position position="1"/>
    </location>
</feature>
<feature type="chain" id="PRO_5043630086" evidence="1">
    <location>
        <begin position="19"/>
        <end position="168"/>
    </location>
</feature>
<name>A0AAV5S6N5_9BILA</name>
<sequence length="168" mass="18617">PLAQLALCLLVLTSIVEGRVPVSECFTCMSNPNWDFYTTRISGLKRLDASQQPTLAPISCLFTPLRVYSDRTAVACTGKCFKWIINTIRADGGVEASILRGCFDKLVDVNVHPAPKDNRCYQSPADYNHQVDVDYTTTCFCTGFLCNSSQSLFSFGLALLSLLILRIY</sequence>
<organism evidence="2 3">
    <name type="scientific">Pristionchus entomophagus</name>
    <dbReference type="NCBI Taxonomy" id="358040"/>
    <lineage>
        <taxon>Eukaryota</taxon>
        <taxon>Metazoa</taxon>
        <taxon>Ecdysozoa</taxon>
        <taxon>Nematoda</taxon>
        <taxon>Chromadorea</taxon>
        <taxon>Rhabditida</taxon>
        <taxon>Rhabditina</taxon>
        <taxon>Diplogasteromorpha</taxon>
        <taxon>Diplogasteroidea</taxon>
        <taxon>Neodiplogasteridae</taxon>
        <taxon>Pristionchus</taxon>
    </lineage>
</organism>